<dbReference type="Pfam" id="PF08545">
    <property type="entry name" value="ACP_syn_III"/>
    <property type="match status" value="1"/>
</dbReference>
<dbReference type="GO" id="GO:0044550">
    <property type="term" value="P:secondary metabolite biosynthetic process"/>
    <property type="evidence" value="ECO:0007669"/>
    <property type="project" value="TreeGrafter"/>
</dbReference>
<gene>
    <name evidence="5" type="ORF">F0460_15865</name>
</gene>
<keyword evidence="1" id="KW-0808">Transferase</keyword>
<dbReference type="CDD" id="cd00830">
    <property type="entry name" value="KAS_III"/>
    <property type="match status" value="1"/>
</dbReference>
<sequence length="352" mass="38838">MTSKIIGAGNYIPSDAVRNSFFENHDFMDKNGQILKEDNHTISYKLHQITGIEERRYVDQNTVTSDIGFIAAQKAIEKSGINPETLDYIIFAHNFGDVPFGTVQGDTVPSLAARVKHALGIKNNFCVAYDLLFGCPGWIEGVIQANSFIKSGIASRCLVIGAETLSRVVDIHDRDSMIYADGAGAVVIEACSSGEGILSHLSASHTHKEMDYLFFGKSYNKQSSGETRYLKMNGRRIYEFAIVNVPAAMKKCYDDSGCSIDKLSKIIIHQANEKMDEEIVKRFYALYSKEMPSEIMPMVIGKLGNSSVATIPTLLSMILDNELENHEISVGDIVLFASVGAGMNINAMVYRF</sequence>
<evidence type="ECO:0000259" key="3">
    <source>
        <dbReference type="Pfam" id="PF08541"/>
    </source>
</evidence>
<dbReference type="GO" id="GO:0006633">
    <property type="term" value="P:fatty acid biosynthetic process"/>
    <property type="evidence" value="ECO:0007669"/>
    <property type="project" value="InterPro"/>
</dbReference>
<dbReference type="GO" id="GO:0004315">
    <property type="term" value="F:3-oxoacyl-[acyl-carrier-protein] synthase activity"/>
    <property type="evidence" value="ECO:0007669"/>
    <property type="project" value="InterPro"/>
</dbReference>
<dbReference type="AlphaFoldDB" id="A0A5M6C8X6"/>
<evidence type="ECO:0000259" key="4">
    <source>
        <dbReference type="Pfam" id="PF08545"/>
    </source>
</evidence>
<evidence type="ECO:0000256" key="1">
    <source>
        <dbReference type="ARBA" id="ARBA00022679"/>
    </source>
</evidence>
<dbReference type="InterPro" id="IPR016039">
    <property type="entry name" value="Thiolase-like"/>
</dbReference>
<dbReference type="Gene3D" id="3.40.47.10">
    <property type="match status" value="2"/>
</dbReference>
<organism evidence="5 6">
    <name type="scientific">Paenimyroides baculatum</name>
    <dbReference type="NCBI Taxonomy" id="2608000"/>
    <lineage>
        <taxon>Bacteria</taxon>
        <taxon>Pseudomonadati</taxon>
        <taxon>Bacteroidota</taxon>
        <taxon>Flavobacteriia</taxon>
        <taxon>Flavobacteriales</taxon>
        <taxon>Flavobacteriaceae</taxon>
        <taxon>Paenimyroides</taxon>
    </lineage>
</organism>
<dbReference type="InterPro" id="IPR013747">
    <property type="entry name" value="ACP_syn_III_C"/>
</dbReference>
<accession>A0A5M6C8X6</accession>
<keyword evidence="6" id="KW-1185">Reference proteome</keyword>
<dbReference type="EMBL" id="VWSG01000022">
    <property type="protein sequence ID" value="KAA5531616.1"/>
    <property type="molecule type" value="Genomic_DNA"/>
</dbReference>
<name>A0A5M6C8X6_9FLAO</name>
<comment type="caution">
    <text evidence="5">The sequence shown here is derived from an EMBL/GenBank/DDBJ whole genome shotgun (WGS) entry which is preliminary data.</text>
</comment>
<dbReference type="Pfam" id="PF08541">
    <property type="entry name" value="ACP_syn_III_C"/>
    <property type="match status" value="1"/>
</dbReference>
<reference evidence="5 6" key="1">
    <citation type="submission" date="2019-09" db="EMBL/GenBank/DDBJ databases">
        <title>Genome sequence and assembly of Flavobacterium sp.</title>
        <authorList>
            <person name="Chhetri G."/>
        </authorList>
    </citation>
    <scope>NUCLEOTIDE SEQUENCE [LARGE SCALE GENOMIC DNA]</scope>
    <source>
        <strain evidence="5 6">SNL9</strain>
    </source>
</reference>
<dbReference type="Proteomes" id="UP000325141">
    <property type="component" value="Unassembled WGS sequence"/>
</dbReference>
<evidence type="ECO:0000256" key="2">
    <source>
        <dbReference type="ARBA" id="ARBA00023315"/>
    </source>
</evidence>
<feature type="domain" description="Beta-ketoacyl-[acyl-carrier-protein] synthase III N-terminal" evidence="4">
    <location>
        <begin position="129"/>
        <end position="199"/>
    </location>
</feature>
<dbReference type="PANTHER" id="PTHR34069:SF3">
    <property type="entry name" value="ACYL-COA:ACYL-COA ALKYLTRANSFERASE"/>
    <property type="match status" value="1"/>
</dbReference>
<dbReference type="RefSeq" id="WP_150015055.1">
    <property type="nucleotide sequence ID" value="NZ_VWSG01000022.1"/>
</dbReference>
<dbReference type="InterPro" id="IPR013751">
    <property type="entry name" value="ACP_syn_III_N"/>
</dbReference>
<feature type="domain" description="Beta-ketoacyl-[acyl-carrier-protein] synthase III C-terminal" evidence="3">
    <location>
        <begin position="255"/>
        <end position="351"/>
    </location>
</feature>
<keyword evidence="2" id="KW-0012">Acyltransferase</keyword>
<proteinExistence type="predicted"/>
<dbReference type="PANTHER" id="PTHR34069">
    <property type="entry name" value="3-OXOACYL-[ACYL-CARRIER-PROTEIN] SYNTHASE 3"/>
    <property type="match status" value="1"/>
</dbReference>
<protein>
    <submittedName>
        <fullName evidence="5">Ketoacyl-ACP synthase III</fullName>
    </submittedName>
</protein>
<evidence type="ECO:0000313" key="6">
    <source>
        <dbReference type="Proteomes" id="UP000325141"/>
    </source>
</evidence>
<evidence type="ECO:0000313" key="5">
    <source>
        <dbReference type="EMBL" id="KAA5531616.1"/>
    </source>
</evidence>
<dbReference type="SUPFAM" id="SSF53901">
    <property type="entry name" value="Thiolase-like"/>
    <property type="match status" value="1"/>
</dbReference>